<proteinExistence type="predicted"/>
<dbReference type="KEGG" id="zal:AZF00_16885"/>
<accession>A0A127M9E5</accession>
<protein>
    <submittedName>
        <fullName evidence="1">Uncharacterized protein</fullName>
    </submittedName>
</protein>
<name>A0A127M9E5_9GAMM</name>
<gene>
    <name evidence="1" type="ORF">AZF00_16885</name>
</gene>
<dbReference type="AlphaFoldDB" id="A0A127M9E5"/>
<dbReference type="RefSeq" id="WP_008252430.1">
    <property type="nucleotide sequence ID" value="NZ_CP014544.1"/>
</dbReference>
<dbReference type="Proteomes" id="UP000074119">
    <property type="component" value="Chromosome"/>
</dbReference>
<evidence type="ECO:0000313" key="1">
    <source>
        <dbReference type="EMBL" id="AMO69871.1"/>
    </source>
</evidence>
<organism evidence="1 2">
    <name type="scientific">Zhongshania aliphaticivorans</name>
    <dbReference type="NCBI Taxonomy" id="1470434"/>
    <lineage>
        <taxon>Bacteria</taxon>
        <taxon>Pseudomonadati</taxon>
        <taxon>Pseudomonadota</taxon>
        <taxon>Gammaproteobacteria</taxon>
        <taxon>Cellvibrionales</taxon>
        <taxon>Spongiibacteraceae</taxon>
        <taxon>Zhongshania</taxon>
    </lineage>
</organism>
<reference evidence="1 2" key="1">
    <citation type="submission" date="2015-12" db="EMBL/GenBank/DDBJ databases">
        <authorList>
            <person name="Shamseldin A."/>
            <person name="Moawad H."/>
            <person name="Abd El-Rahim W.M."/>
            <person name="Sadowsky M.J."/>
        </authorList>
    </citation>
    <scope>NUCLEOTIDE SEQUENCE [LARGE SCALE GENOMIC DNA]</scope>
    <source>
        <strain evidence="1 2">SM2</strain>
    </source>
</reference>
<evidence type="ECO:0000313" key="2">
    <source>
        <dbReference type="Proteomes" id="UP000074119"/>
    </source>
</evidence>
<sequence>MKFNVSVCCDKCACTTHCQLALFNRPQQPWTFRCAACGAQIDITMAANGDHSKVVTKVQGASKLHERWL</sequence>
<dbReference type="EMBL" id="CP014544">
    <property type="protein sequence ID" value="AMO69871.1"/>
    <property type="molecule type" value="Genomic_DNA"/>
</dbReference>